<dbReference type="PANTHER" id="PTHR12526:SF637">
    <property type="entry name" value="GLYCOSYLTRANSFERASE EPSF-RELATED"/>
    <property type="match status" value="1"/>
</dbReference>
<protein>
    <submittedName>
        <fullName evidence="3">Glycosyl transferase</fullName>
    </submittedName>
</protein>
<dbReference type="Pfam" id="PF00534">
    <property type="entry name" value="Glycos_transf_1"/>
    <property type="match status" value="1"/>
</dbReference>
<gene>
    <name evidence="3" type="ORF">CR492_10180</name>
</gene>
<dbReference type="GO" id="GO:0016757">
    <property type="term" value="F:glycosyltransferase activity"/>
    <property type="evidence" value="ECO:0007669"/>
    <property type="project" value="InterPro"/>
</dbReference>
<dbReference type="EMBL" id="PDZR01000010">
    <property type="protein sequence ID" value="PNG25958.1"/>
    <property type="molecule type" value="Genomic_DNA"/>
</dbReference>
<organism evidence="3 4">
    <name type="scientific">Methylocella silvestris</name>
    <dbReference type="NCBI Taxonomy" id="199596"/>
    <lineage>
        <taxon>Bacteria</taxon>
        <taxon>Pseudomonadati</taxon>
        <taxon>Pseudomonadota</taxon>
        <taxon>Alphaproteobacteria</taxon>
        <taxon>Hyphomicrobiales</taxon>
        <taxon>Beijerinckiaceae</taxon>
        <taxon>Methylocella</taxon>
    </lineage>
</organism>
<reference evidence="3 4" key="1">
    <citation type="submission" date="2017-10" db="EMBL/GenBank/DDBJ databases">
        <title>Genome announcement of Methylocella silvestris TVC from permafrost.</title>
        <authorList>
            <person name="Wang J."/>
            <person name="Geng K."/>
            <person name="Ul-Haque F."/>
            <person name="Crombie A.T."/>
            <person name="Street L.E."/>
            <person name="Wookey P.A."/>
            <person name="Murrell J.C."/>
            <person name="Pratscher J."/>
        </authorList>
    </citation>
    <scope>NUCLEOTIDE SEQUENCE [LARGE SCALE GENOMIC DNA]</scope>
    <source>
        <strain evidence="3 4">TVC</strain>
    </source>
</reference>
<dbReference type="SUPFAM" id="SSF53756">
    <property type="entry name" value="UDP-Glycosyltransferase/glycogen phosphorylase"/>
    <property type="match status" value="1"/>
</dbReference>
<dbReference type="PANTHER" id="PTHR12526">
    <property type="entry name" value="GLYCOSYLTRANSFERASE"/>
    <property type="match status" value="1"/>
</dbReference>
<dbReference type="Pfam" id="PF13579">
    <property type="entry name" value="Glyco_trans_4_4"/>
    <property type="match status" value="1"/>
</dbReference>
<dbReference type="RefSeq" id="WP_102843643.1">
    <property type="nucleotide sequence ID" value="NZ_PDZR01000010.1"/>
</dbReference>
<dbReference type="OrthoDB" id="9790710at2"/>
<evidence type="ECO:0000313" key="3">
    <source>
        <dbReference type="EMBL" id="PNG25958.1"/>
    </source>
</evidence>
<dbReference type="Proteomes" id="UP000236286">
    <property type="component" value="Unassembled WGS sequence"/>
</dbReference>
<dbReference type="AlphaFoldDB" id="A0A2J7TGR4"/>
<dbReference type="InterPro" id="IPR001296">
    <property type="entry name" value="Glyco_trans_1"/>
</dbReference>
<proteinExistence type="predicted"/>
<sequence>MIILHIIPTCNPEYGGPIEGIFTSAPALRAQGCDREIVSLDMPTDPWVKASPVRVYPMGNPSPAYHTWKKRIPFLRYGYSPAIVPWIRENAKRYDAVIVNGLWNFASLAARQALVGSDTRYFVYAHGMLDPYFNKISPVKAFFKQLLWWVSEGRLINNATSVMFVTKEERELAKTSFWPYRARAQVVPYGIVDVSGDAEAQVKSFRDVVPELGDRRFLLFLSRIHPKKGCDILVEAFAKMAAGDPELDLVIAGPDSVGAVKELREVAAQRGVADRIHWPGMLKGDLKWGAFRACDAFILPSHQENFGIVIAEALACGKPVLTTNKVATWREVAENNAGFVENDDLAGAIRLIERFLSLSPLEKQEMSKRARATYLTKFDMGSMAPELIEAFRTSQAA</sequence>
<name>A0A2J7TGR4_METSI</name>
<evidence type="ECO:0000313" key="4">
    <source>
        <dbReference type="Proteomes" id="UP000236286"/>
    </source>
</evidence>
<dbReference type="Gene3D" id="3.40.50.2000">
    <property type="entry name" value="Glycogen Phosphorylase B"/>
    <property type="match status" value="2"/>
</dbReference>
<comment type="caution">
    <text evidence="3">The sequence shown here is derived from an EMBL/GenBank/DDBJ whole genome shotgun (WGS) entry which is preliminary data.</text>
</comment>
<feature type="domain" description="Glycosyltransferase subfamily 4-like N-terminal" evidence="2">
    <location>
        <begin position="25"/>
        <end position="190"/>
    </location>
</feature>
<accession>A0A2J7TGR4</accession>
<dbReference type="InterPro" id="IPR028098">
    <property type="entry name" value="Glyco_trans_4-like_N"/>
</dbReference>
<feature type="domain" description="Glycosyl transferase family 1" evidence="1">
    <location>
        <begin position="206"/>
        <end position="371"/>
    </location>
</feature>
<evidence type="ECO:0000259" key="1">
    <source>
        <dbReference type="Pfam" id="PF00534"/>
    </source>
</evidence>
<keyword evidence="3" id="KW-0808">Transferase</keyword>
<evidence type="ECO:0000259" key="2">
    <source>
        <dbReference type="Pfam" id="PF13579"/>
    </source>
</evidence>